<evidence type="ECO:0000256" key="5">
    <source>
        <dbReference type="ARBA" id="ARBA00023136"/>
    </source>
</evidence>
<feature type="transmembrane region" description="Helical" evidence="7">
    <location>
        <begin position="187"/>
        <end position="208"/>
    </location>
</feature>
<dbReference type="PRINTS" id="PR00466">
    <property type="entry name" value="GP91PHOX"/>
</dbReference>
<dbReference type="Gene3D" id="2.40.30.10">
    <property type="entry name" value="Translation factors"/>
    <property type="match status" value="1"/>
</dbReference>
<dbReference type="OrthoDB" id="167398at2759"/>
<dbReference type="InterPro" id="IPR013130">
    <property type="entry name" value="Fe3_Rdtase_TM_dom"/>
</dbReference>
<evidence type="ECO:0000259" key="8">
    <source>
        <dbReference type="PROSITE" id="PS51384"/>
    </source>
</evidence>
<accession>A0A7M5URT9</accession>
<feature type="transmembrane region" description="Helical" evidence="7">
    <location>
        <begin position="12"/>
        <end position="33"/>
    </location>
</feature>
<dbReference type="GO" id="GO:0006952">
    <property type="term" value="P:defense response"/>
    <property type="evidence" value="ECO:0007669"/>
    <property type="project" value="TreeGrafter"/>
</dbReference>
<dbReference type="Pfam" id="PF08022">
    <property type="entry name" value="FAD_binding_8"/>
    <property type="match status" value="1"/>
</dbReference>
<keyword evidence="5 7" id="KW-0472">Membrane</keyword>
<dbReference type="PANTHER" id="PTHR11972">
    <property type="entry name" value="NADPH OXIDASE"/>
    <property type="match status" value="1"/>
</dbReference>
<comment type="catalytic activity">
    <reaction evidence="6">
        <text>NADPH + 2 O2 = 2 superoxide + NADP(+) + H(+)</text>
        <dbReference type="Rhea" id="RHEA:63180"/>
        <dbReference type="ChEBI" id="CHEBI:15378"/>
        <dbReference type="ChEBI" id="CHEBI:15379"/>
        <dbReference type="ChEBI" id="CHEBI:18421"/>
        <dbReference type="ChEBI" id="CHEBI:57783"/>
        <dbReference type="ChEBI" id="CHEBI:58349"/>
    </reaction>
</comment>
<dbReference type="InterPro" id="IPR050369">
    <property type="entry name" value="RBOH/FRE"/>
</dbReference>
<dbReference type="PANTHER" id="PTHR11972:SF153">
    <property type="entry name" value="SUPEROXIDE-GENERATING NADPH OXIDASE HEAVY CHAIN SUBUNIT A"/>
    <property type="match status" value="1"/>
</dbReference>
<dbReference type="Pfam" id="PF08030">
    <property type="entry name" value="NAD_binding_6"/>
    <property type="match status" value="1"/>
</dbReference>
<dbReference type="InterPro" id="IPR039261">
    <property type="entry name" value="FNR_nucleotide-bd"/>
</dbReference>
<dbReference type="InterPro" id="IPR000778">
    <property type="entry name" value="Cyt_b245_heavy_chain"/>
</dbReference>
<dbReference type="Pfam" id="PF01794">
    <property type="entry name" value="Ferric_reduct"/>
    <property type="match status" value="1"/>
</dbReference>
<dbReference type="InterPro" id="IPR013112">
    <property type="entry name" value="FAD-bd_8"/>
</dbReference>
<evidence type="ECO:0000256" key="4">
    <source>
        <dbReference type="ARBA" id="ARBA00023002"/>
    </source>
</evidence>
<dbReference type="Gene3D" id="3.40.50.80">
    <property type="entry name" value="Nucleotide-binding domain of ferredoxin-NADP reductase (FNR) module"/>
    <property type="match status" value="1"/>
</dbReference>
<comment type="subcellular location">
    <subcellularLocation>
        <location evidence="1">Membrane</location>
        <topology evidence="1">Multi-pass membrane protein</topology>
    </subcellularLocation>
</comment>
<feature type="transmembrane region" description="Helical" evidence="7">
    <location>
        <begin position="103"/>
        <end position="124"/>
    </location>
</feature>
<dbReference type="SUPFAM" id="SSF52343">
    <property type="entry name" value="Ferredoxin reductase-like, C-terminal NADP-linked domain"/>
    <property type="match status" value="1"/>
</dbReference>
<dbReference type="InterPro" id="IPR017938">
    <property type="entry name" value="Riboflavin_synthase-like_b-brl"/>
</dbReference>
<dbReference type="EnsemblMetazoa" id="CLYHEMT003144.1">
    <property type="protein sequence ID" value="CLYHEMP003144.1"/>
    <property type="gene ID" value="CLYHEMG003144"/>
</dbReference>
<feature type="domain" description="FAD-binding FR-type" evidence="8">
    <location>
        <begin position="271"/>
        <end position="404"/>
    </location>
</feature>
<reference evidence="9" key="1">
    <citation type="submission" date="2021-01" db="UniProtKB">
        <authorList>
            <consortium name="EnsemblMetazoa"/>
        </authorList>
    </citation>
    <scope>IDENTIFICATION</scope>
</reference>
<dbReference type="AlphaFoldDB" id="A0A7M5URT9"/>
<sequence length="573" mass="66233">MNLATYIRNEGLIIILFISWLLMNGFLFFWCYFTMRFDDKFHYMYLMLGEVIFLARGTGILLNFNCALVLLPMNKFINSWIRSRLFKNTKGSFRRLFDHSKGIHITLALTICILSVVHTALHIYNFFSFKANFSNAVPDINLQNTRGRTTLLSFCATIPGFTGLIMLVIALLLSVSSFKAVRRLHHNLFDFLHYLSSVFLIVLMFHGFGKITKYQTNLDQHPLQCHHLDGKIKLEECKAEPSFNYVQASSWKWLAASFIIHIIDRLIRLWCRWQECDVISMNKTDSDVIELVLSKKGFKAKPGQYVRLQCAEISEFEWHAFTLTKCPSKVSDGEQTFSVHIKVVGDWTMRLANLVKSTKTKETSKPKPNPNDHVIDIKDGATKENKPIKLVFRIDGPYGSPHEDAFRFPINISIATGIGITPFLATIRDLKNYERRTTKGTFKLKKFHLIWVCRSIKEFIWILDEIDDVEQILRANNVEDLLDIRIFVTQEKVEQIQSYLPSLNVDNEWVSSKVKYGRPFIKSEIETIISPLEKERVGIFYCGSPTLGKKIYTDVKNLKRGSNILIFNKESFG</sequence>
<dbReference type="GO" id="GO:0042554">
    <property type="term" value="P:superoxide anion generation"/>
    <property type="evidence" value="ECO:0007669"/>
    <property type="project" value="TreeGrafter"/>
</dbReference>
<keyword evidence="4" id="KW-0560">Oxidoreductase</keyword>
<protein>
    <recommendedName>
        <fullName evidence="8">FAD-binding FR-type domain-containing protein</fullName>
    </recommendedName>
</protein>
<dbReference type="PROSITE" id="PS51384">
    <property type="entry name" value="FAD_FR"/>
    <property type="match status" value="1"/>
</dbReference>
<dbReference type="Proteomes" id="UP000594262">
    <property type="component" value="Unplaced"/>
</dbReference>
<evidence type="ECO:0000313" key="9">
    <source>
        <dbReference type="EnsemblMetazoa" id="CLYHEMP003144.1"/>
    </source>
</evidence>
<dbReference type="CDD" id="cd06186">
    <property type="entry name" value="NOX_Duox_like_FAD_NADP"/>
    <property type="match status" value="1"/>
</dbReference>
<organism evidence="9 10">
    <name type="scientific">Clytia hemisphaerica</name>
    <dbReference type="NCBI Taxonomy" id="252671"/>
    <lineage>
        <taxon>Eukaryota</taxon>
        <taxon>Metazoa</taxon>
        <taxon>Cnidaria</taxon>
        <taxon>Hydrozoa</taxon>
        <taxon>Hydroidolina</taxon>
        <taxon>Leptothecata</taxon>
        <taxon>Obeliida</taxon>
        <taxon>Clytiidae</taxon>
        <taxon>Clytia</taxon>
    </lineage>
</organism>
<evidence type="ECO:0000256" key="1">
    <source>
        <dbReference type="ARBA" id="ARBA00004141"/>
    </source>
</evidence>
<dbReference type="GO" id="GO:0043020">
    <property type="term" value="C:NADPH oxidase complex"/>
    <property type="evidence" value="ECO:0007669"/>
    <property type="project" value="TreeGrafter"/>
</dbReference>
<evidence type="ECO:0000313" key="10">
    <source>
        <dbReference type="Proteomes" id="UP000594262"/>
    </source>
</evidence>
<keyword evidence="10" id="KW-1185">Reference proteome</keyword>
<feature type="transmembrane region" description="Helical" evidence="7">
    <location>
        <begin position="151"/>
        <end position="175"/>
    </location>
</feature>
<keyword evidence="3 7" id="KW-1133">Transmembrane helix</keyword>
<dbReference type="SUPFAM" id="SSF63380">
    <property type="entry name" value="Riboflavin synthase domain-like"/>
    <property type="match status" value="1"/>
</dbReference>
<feature type="transmembrane region" description="Helical" evidence="7">
    <location>
        <begin position="53"/>
        <end position="73"/>
    </location>
</feature>
<dbReference type="InterPro" id="IPR017927">
    <property type="entry name" value="FAD-bd_FR_type"/>
</dbReference>
<proteinExistence type="predicted"/>
<keyword evidence="2 7" id="KW-0812">Transmembrane</keyword>
<name>A0A7M5URT9_9CNID</name>
<evidence type="ECO:0000256" key="6">
    <source>
        <dbReference type="ARBA" id="ARBA00049908"/>
    </source>
</evidence>
<evidence type="ECO:0000256" key="3">
    <source>
        <dbReference type="ARBA" id="ARBA00022989"/>
    </source>
</evidence>
<dbReference type="InterPro" id="IPR013121">
    <property type="entry name" value="Fe_red_NAD-bd_6"/>
</dbReference>
<evidence type="ECO:0000256" key="2">
    <source>
        <dbReference type="ARBA" id="ARBA00022692"/>
    </source>
</evidence>
<evidence type="ECO:0000256" key="7">
    <source>
        <dbReference type="SAM" id="Phobius"/>
    </source>
</evidence>
<dbReference type="GO" id="GO:0016175">
    <property type="term" value="F:superoxide-generating NAD(P)H oxidase activity"/>
    <property type="evidence" value="ECO:0007669"/>
    <property type="project" value="TreeGrafter"/>
</dbReference>